<evidence type="ECO:0000313" key="3">
    <source>
        <dbReference type="Proteomes" id="UP000477739"/>
    </source>
</evidence>
<name>A0A6L6IPE5_9ENTR</name>
<evidence type="ECO:0000256" key="1">
    <source>
        <dbReference type="SAM" id="Phobius"/>
    </source>
</evidence>
<keyword evidence="1" id="KW-0472">Membrane</keyword>
<evidence type="ECO:0000313" key="2">
    <source>
        <dbReference type="EMBL" id="MTH48742.1"/>
    </source>
</evidence>
<sequence>MLFTWLTESSFAGQFHRIVVPGMLFVVWMLAGSLRLVVYLLYHVSANAWDRRREAWILAETRKSRRAFQILSATFRVAGSEDEDGATLPSTLETLLRNKTLITTQTAWNGAAGCYHSSLPRQPGQTPDDVIYTVFLELISSVGVSLVHLPEDNPVAVLLDLSSSVFASRIHTLWHRAWQESGIAQPVAFVDGSGLAYVDEWLNTRIRDEAVLLVVAAQIAPATPEGTGEAAVALLLGNRLTQHRLEPLALLHRPDGSTQAELEQGLTQAAYHVPLNKTTLQHLWLCGLNREQREAVTIQRRSPLLAAVVHDNLHNLDASLGQSGRVAPWLAVAAAAQAAQEQQLPQMIISSDAGHNAIWSAVISPLATRQEAET</sequence>
<dbReference type="Proteomes" id="UP000477739">
    <property type="component" value="Unassembled WGS sequence"/>
</dbReference>
<keyword evidence="1" id="KW-1133">Transmembrane helix</keyword>
<dbReference type="EMBL" id="WMJZ01000055">
    <property type="protein sequence ID" value="MTH48742.1"/>
    <property type="molecule type" value="Genomic_DNA"/>
</dbReference>
<proteinExistence type="predicted"/>
<feature type="transmembrane region" description="Helical" evidence="1">
    <location>
        <begin position="20"/>
        <end position="42"/>
    </location>
</feature>
<gene>
    <name evidence="2" type="ORF">GJV78_21370</name>
</gene>
<reference evidence="2 3" key="1">
    <citation type="submission" date="2019-11" db="EMBL/GenBank/DDBJ databases">
        <title>Escherichia alba sp. nov. isolated from the gut of plastic-eating superworms Zophobas atratus.</title>
        <authorList>
            <person name="Yang Y."/>
        </authorList>
    </citation>
    <scope>NUCLEOTIDE SEQUENCE [LARGE SCALE GENOMIC DNA]</scope>
    <source>
        <strain evidence="3">BIT-B35</strain>
    </source>
</reference>
<comment type="caution">
    <text evidence="2">The sequence shown here is derived from an EMBL/GenBank/DDBJ whole genome shotgun (WGS) entry which is preliminary data.</text>
</comment>
<dbReference type="RefSeq" id="WP_155110130.1">
    <property type="nucleotide sequence ID" value="NZ_WMJZ01000055.1"/>
</dbReference>
<protein>
    <submittedName>
        <fullName evidence="2">Uncharacterized protein</fullName>
    </submittedName>
</protein>
<dbReference type="OrthoDB" id="7032446at2"/>
<organism evidence="2 3">
    <name type="scientific">Intestinirhabdus alba</name>
    <dbReference type="NCBI Taxonomy" id="2899544"/>
    <lineage>
        <taxon>Bacteria</taxon>
        <taxon>Pseudomonadati</taxon>
        <taxon>Pseudomonadota</taxon>
        <taxon>Gammaproteobacteria</taxon>
        <taxon>Enterobacterales</taxon>
        <taxon>Enterobacteriaceae</taxon>
        <taxon>Intestinirhabdus</taxon>
    </lineage>
</organism>
<accession>A0A6L6IPE5</accession>
<keyword evidence="3" id="KW-1185">Reference proteome</keyword>
<keyword evidence="1" id="KW-0812">Transmembrane</keyword>
<dbReference type="AlphaFoldDB" id="A0A6L6IPE5"/>